<dbReference type="CDD" id="cd10918">
    <property type="entry name" value="CE4_NodB_like_5s_6s"/>
    <property type="match status" value="1"/>
</dbReference>
<evidence type="ECO:0000256" key="1">
    <source>
        <dbReference type="ARBA" id="ARBA00004613"/>
    </source>
</evidence>
<dbReference type="EMBL" id="BAAARV010000061">
    <property type="protein sequence ID" value="GAA2364646.1"/>
    <property type="molecule type" value="Genomic_DNA"/>
</dbReference>
<evidence type="ECO:0000256" key="2">
    <source>
        <dbReference type="ARBA" id="ARBA00022729"/>
    </source>
</evidence>
<protein>
    <submittedName>
        <fullName evidence="4">Polysaccharide deacetylase family protein</fullName>
    </submittedName>
</protein>
<comment type="caution">
    <text evidence="4">The sequence shown here is derived from an EMBL/GenBank/DDBJ whole genome shotgun (WGS) entry which is preliminary data.</text>
</comment>
<accession>A0ABN3GZ07</accession>
<evidence type="ECO:0000313" key="5">
    <source>
        <dbReference type="Proteomes" id="UP001501444"/>
    </source>
</evidence>
<dbReference type="PANTHER" id="PTHR34216">
    <property type="match status" value="1"/>
</dbReference>
<evidence type="ECO:0000259" key="3">
    <source>
        <dbReference type="PROSITE" id="PS51677"/>
    </source>
</evidence>
<dbReference type="InterPro" id="IPR011330">
    <property type="entry name" value="Glyco_hydro/deAcase_b/a-brl"/>
</dbReference>
<dbReference type="InterPro" id="IPR002509">
    <property type="entry name" value="NODB_dom"/>
</dbReference>
<dbReference type="RefSeq" id="WP_344616159.1">
    <property type="nucleotide sequence ID" value="NZ_BAAARV010000061.1"/>
</dbReference>
<dbReference type="PANTHER" id="PTHR34216:SF3">
    <property type="entry name" value="POLY-BETA-1,6-N-ACETYL-D-GLUCOSAMINE N-DEACETYLASE"/>
    <property type="match status" value="1"/>
</dbReference>
<gene>
    <name evidence="4" type="ORF">GCM10010170_062690</name>
</gene>
<dbReference type="Gene3D" id="3.20.20.370">
    <property type="entry name" value="Glycoside hydrolase/deacetylase"/>
    <property type="match status" value="1"/>
</dbReference>
<comment type="subcellular location">
    <subcellularLocation>
        <location evidence="1">Secreted</location>
    </subcellularLocation>
</comment>
<proteinExistence type="predicted"/>
<dbReference type="Proteomes" id="UP001501444">
    <property type="component" value="Unassembled WGS sequence"/>
</dbReference>
<keyword evidence="2" id="KW-0732">Signal</keyword>
<name>A0ABN3GZ07_9ACTN</name>
<sequence length="224" mass="24893">MPTSVVNITVHGIGPTVRTLDPGEDGTWVSVEQYERMLDAAVGRDDVRITFDDGNASDLEVGLPRLLERGLKAQFFVLAGEFGKPGRLDVDGVRELLAAGMEVGSHGWAHRDWRRISEEQVQEEFDDAHRVLGEIVGQPVTEVAVPFGSYDRIVLNRLRKAGVTRVYTSDGGRAQADQWLQARNSIRHDLDAEWVERVINGSDSPKVLARRFAARNVKRLRGAP</sequence>
<keyword evidence="5" id="KW-1185">Reference proteome</keyword>
<reference evidence="4 5" key="1">
    <citation type="journal article" date="2019" name="Int. J. Syst. Evol. Microbiol.">
        <title>The Global Catalogue of Microorganisms (GCM) 10K type strain sequencing project: providing services to taxonomists for standard genome sequencing and annotation.</title>
        <authorList>
            <consortium name="The Broad Institute Genomics Platform"/>
            <consortium name="The Broad Institute Genome Sequencing Center for Infectious Disease"/>
            <person name="Wu L."/>
            <person name="Ma J."/>
        </authorList>
    </citation>
    <scope>NUCLEOTIDE SEQUENCE [LARGE SCALE GENOMIC DNA]</scope>
    <source>
        <strain evidence="4 5">JCM 3272</strain>
    </source>
</reference>
<dbReference type="InterPro" id="IPR051398">
    <property type="entry name" value="Polysacch_Deacetylase"/>
</dbReference>
<dbReference type="Pfam" id="PF01522">
    <property type="entry name" value="Polysacc_deac_1"/>
    <property type="match status" value="1"/>
</dbReference>
<organism evidence="4 5">
    <name type="scientific">Dactylosporangium salmoneum</name>
    <dbReference type="NCBI Taxonomy" id="53361"/>
    <lineage>
        <taxon>Bacteria</taxon>
        <taxon>Bacillati</taxon>
        <taxon>Actinomycetota</taxon>
        <taxon>Actinomycetes</taxon>
        <taxon>Micromonosporales</taxon>
        <taxon>Micromonosporaceae</taxon>
        <taxon>Dactylosporangium</taxon>
    </lineage>
</organism>
<feature type="domain" description="NodB homology" evidence="3">
    <location>
        <begin position="45"/>
        <end position="224"/>
    </location>
</feature>
<dbReference type="SUPFAM" id="SSF88713">
    <property type="entry name" value="Glycoside hydrolase/deacetylase"/>
    <property type="match status" value="1"/>
</dbReference>
<evidence type="ECO:0000313" key="4">
    <source>
        <dbReference type="EMBL" id="GAA2364646.1"/>
    </source>
</evidence>
<dbReference type="PROSITE" id="PS51677">
    <property type="entry name" value="NODB"/>
    <property type="match status" value="1"/>
</dbReference>